<dbReference type="Proteomes" id="UP001142078">
    <property type="component" value="Unassembled WGS sequence"/>
</dbReference>
<evidence type="ECO:0000313" key="4">
    <source>
        <dbReference type="Proteomes" id="UP001142078"/>
    </source>
</evidence>
<dbReference type="InterPro" id="IPR008490">
    <property type="entry name" value="Transposase_InsH_N"/>
</dbReference>
<keyword evidence="4" id="KW-1185">Reference proteome</keyword>
<comment type="caution">
    <text evidence="3">The sequence shown here is derived from an EMBL/GenBank/DDBJ whole genome shotgun (WGS) entry which is preliminary data.</text>
</comment>
<dbReference type="EMBL" id="JANJZL010000004">
    <property type="protein sequence ID" value="MCR2043985.1"/>
    <property type="molecule type" value="Genomic_DNA"/>
</dbReference>
<proteinExistence type="predicted"/>
<evidence type="ECO:0000313" key="3">
    <source>
        <dbReference type="EMBL" id="MCR2043985.1"/>
    </source>
</evidence>
<sequence length="179" mass="20582">MYIRQTTLFSFEEIMEFQQETKLELILSQIDVSKLANVLRKPSNSRGPKGYESKQLIYSLIAMQIEKIQSIKDLVLKLKENLVLRYYCGFDVLGKVPSESTFSRFLDKLTDIQELGQLFYDLVIKAKELNIVDGEHVSIDSTKLDSYEAAKPKKSIIDDGTNPNWGMKRDTNGNNSYNR</sequence>
<gene>
    <name evidence="3" type="ORF">NSA23_07595</name>
</gene>
<evidence type="ECO:0000259" key="2">
    <source>
        <dbReference type="Pfam" id="PF05598"/>
    </source>
</evidence>
<feature type="domain" description="Transposase InsH N-terminal" evidence="2">
    <location>
        <begin position="18"/>
        <end position="107"/>
    </location>
</feature>
<dbReference type="AlphaFoldDB" id="A0A9X2MH95"/>
<dbReference type="Pfam" id="PF05598">
    <property type="entry name" value="DUF772"/>
    <property type="match status" value="1"/>
</dbReference>
<protein>
    <submittedName>
        <fullName evidence="3">Transposase</fullName>
    </submittedName>
</protein>
<dbReference type="OrthoDB" id="5751230at2"/>
<evidence type="ECO:0000256" key="1">
    <source>
        <dbReference type="SAM" id="MobiDB-lite"/>
    </source>
</evidence>
<organism evidence="3 4">
    <name type="scientific">Anaerosalibacter massiliensis</name>
    <dbReference type="NCBI Taxonomy" id="1347392"/>
    <lineage>
        <taxon>Bacteria</taxon>
        <taxon>Bacillati</taxon>
        <taxon>Bacillota</taxon>
        <taxon>Tissierellia</taxon>
        <taxon>Tissierellales</taxon>
        <taxon>Sporanaerobacteraceae</taxon>
        <taxon>Anaerosalibacter</taxon>
    </lineage>
</organism>
<feature type="region of interest" description="Disordered" evidence="1">
    <location>
        <begin position="158"/>
        <end position="179"/>
    </location>
</feature>
<name>A0A9X2MH95_9FIRM</name>
<dbReference type="RefSeq" id="WP_050069862.1">
    <property type="nucleotide sequence ID" value="NZ_CABKTM010000049.1"/>
</dbReference>
<accession>A0A9X2MH95</accession>
<reference evidence="3" key="1">
    <citation type="submission" date="2022-07" db="EMBL/GenBank/DDBJ databases">
        <title>Enhanced cultured diversity of the mouse gut microbiota enables custom-made synthetic communities.</title>
        <authorList>
            <person name="Afrizal A."/>
        </authorList>
    </citation>
    <scope>NUCLEOTIDE SEQUENCE</scope>
    <source>
        <strain evidence="3">DSM 29482</strain>
    </source>
</reference>